<keyword evidence="5" id="KW-0812">Transmembrane</keyword>
<reference evidence="7" key="1">
    <citation type="submission" date="2018-05" db="EMBL/GenBank/DDBJ databases">
        <authorList>
            <person name="Lanie J.A."/>
            <person name="Ng W.-L."/>
            <person name="Kazmierczak K.M."/>
            <person name="Andrzejewski T.M."/>
            <person name="Davidsen T.M."/>
            <person name="Wayne K.J."/>
            <person name="Tettelin H."/>
            <person name="Glass J.I."/>
            <person name="Rusch D."/>
            <person name="Podicherti R."/>
            <person name="Tsui H.-C.T."/>
            <person name="Winkler M.E."/>
        </authorList>
    </citation>
    <scope>NUCLEOTIDE SEQUENCE</scope>
</reference>
<keyword evidence="5" id="KW-0472">Membrane</keyword>
<comment type="subcellular location">
    <subcellularLocation>
        <location evidence="1">Cell envelope</location>
    </subcellularLocation>
</comment>
<dbReference type="PANTHER" id="PTHR42852:SF6">
    <property type="entry name" value="THIOL:DISULFIDE INTERCHANGE PROTEIN DSBE"/>
    <property type="match status" value="1"/>
</dbReference>
<gene>
    <name evidence="7" type="ORF">METZ01_LOCUS168396</name>
</gene>
<dbReference type="EMBL" id="UINC01030709">
    <property type="protein sequence ID" value="SVB15542.1"/>
    <property type="molecule type" value="Genomic_DNA"/>
</dbReference>
<dbReference type="InterPro" id="IPR000866">
    <property type="entry name" value="AhpC/TSA"/>
</dbReference>
<keyword evidence="5" id="KW-1133">Transmembrane helix</keyword>
<sequence>MRKLRKHRTLICGALTPVLAAVLGAGTYLLLTNTSQNLDADFVFRLSMTAVFMALPFIVTLVFALADRASLTKPSKVGLAIAILSLAMLYIPINGAISRATQVANLALDGVTAPEMDTVDLNGKSHRLSDYRGQVVLLNIWATWCGPCREEMPALDQLYKERSAEGLVVLGFSVEDPKLQRQFAEELPVSYPLLTSEGKIPETFGTTARYPSNFLIDRQGQLRRAPSTDEPFETLIRAVDKLLLQTGS</sequence>
<dbReference type="GO" id="GO:0030313">
    <property type="term" value="C:cell envelope"/>
    <property type="evidence" value="ECO:0007669"/>
    <property type="project" value="UniProtKB-SubCell"/>
</dbReference>
<feature type="domain" description="Thioredoxin" evidence="6">
    <location>
        <begin position="107"/>
        <end position="244"/>
    </location>
</feature>
<organism evidence="7">
    <name type="scientific">marine metagenome</name>
    <dbReference type="NCBI Taxonomy" id="408172"/>
    <lineage>
        <taxon>unclassified sequences</taxon>
        <taxon>metagenomes</taxon>
        <taxon>ecological metagenomes</taxon>
    </lineage>
</organism>
<dbReference type="PANTHER" id="PTHR42852">
    <property type="entry name" value="THIOL:DISULFIDE INTERCHANGE PROTEIN DSBE"/>
    <property type="match status" value="1"/>
</dbReference>
<feature type="transmembrane region" description="Helical" evidence="5">
    <location>
        <begin position="77"/>
        <end position="97"/>
    </location>
</feature>
<name>A0A382BQ61_9ZZZZ</name>
<dbReference type="AlphaFoldDB" id="A0A382BQ61"/>
<proteinExistence type="predicted"/>
<accession>A0A382BQ61</accession>
<dbReference type="InterPro" id="IPR013766">
    <property type="entry name" value="Thioredoxin_domain"/>
</dbReference>
<dbReference type="InterPro" id="IPR036249">
    <property type="entry name" value="Thioredoxin-like_sf"/>
</dbReference>
<dbReference type="GO" id="GO:0016491">
    <property type="term" value="F:oxidoreductase activity"/>
    <property type="evidence" value="ECO:0007669"/>
    <property type="project" value="InterPro"/>
</dbReference>
<dbReference type="Gene3D" id="3.40.30.10">
    <property type="entry name" value="Glutaredoxin"/>
    <property type="match status" value="1"/>
</dbReference>
<evidence type="ECO:0000256" key="4">
    <source>
        <dbReference type="ARBA" id="ARBA00023284"/>
    </source>
</evidence>
<dbReference type="PROSITE" id="PS51352">
    <property type="entry name" value="THIOREDOXIN_2"/>
    <property type="match status" value="1"/>
</dbReference>
<evidence type="ECO:0000256" key="2">
    <source>
        <dbReference type="ARBA" id="ARBA00022748"/>
    </source>
</evidence>
<evidence type="ECO:0000256" key="1">
    <source>
        <dbReference type="ARBA" id="ARBA00004196"/>
    </source>
</evidence>
<keyword evidence="4" id="KW-0676">Redox-active center</keyword>
<dbReference type="InterPro" id="IPR050553">
    <property type="entry name" value="Thioredoxin_ResA/DsbE_sf"/>
</dbReference>
<dbReference type="CDD" id="cd02966">
    <property type="entry name" value="TlpA_like_family"/>
    <property type="match status" value="1"/>
</dbReference>
<evidence type="ECO:0000256" key="5">
    <source>
        <dbReference type="SAM" id="Phobius"/>
    </source>
</evidence>
<dbReference type="GO" id="GO:0017004">
    <property type="term" value="P:cytochrome complex assembly"/>
    <property type="evidence" value="ECO:0007669"/>
    <property type="project" value="UniProtKB-KW"/>
</dbReference>
<protein>
    <recommendedName>
        <fullName evidence="6">Thioredoxin domain-containing protein</fullName>
    </recommendedName>
</protein>
<dbReference type="InterPro" id="IPR017937">
    <property type="entry name" value="Thioredoxin_CS"/>
</dbReference>
<evidence type="ECO:0000313" key="7">
    <source>
        <dbReference type="EMBL" id="SVB15542.1"/>
    </source>
</evidence>
<dbReference type="Pfam" id="PF00578">
    <property type="entry name" value="AhpC-TSA"/>
    <property type="match status" value="1"/>
</dbReference>
<keyword evidence="3" id="KW-1015">Disulfide bond</keyword>
<evidence type="ECO:0000256" key="3">
    <source>
        <dbReference type="ARBA" id="ARBA00023157"/>
    </source>
</evidence>
<dbReference type="SUPFAM" id="SSF52833">
    <property type="entry name" value="Thioredoxin-like"/>
    <property type="match status" value="1"/>
</dbReference>
<dbReference type="GO" id="GO:0016209">
    <property type="term" value="F:antioxidant activity"/>
    <property type="evidence" value="ECO:0007669"/>
    <property type="project" value="InterPro"/>
</dbReference>
<keyword evidence="2" id="KW-0201">Cytochrome c-type biogenesis</keyword>
<dbReference type="PROSITE" id="PS00194">
    <property type="entry name" value="THIOREDOXIN_1"/>
    <property type="match status" value="1"/>
</dbReference>
<feature type="transmembrane region" description="Helical" evidence="5">
    <location>
        <begin position="12"/>
        <end position="31"/>
    </location>
</feature>
<feature type="transmembrane region" description="Helical" evidence="5">
    <location>
        <begin position="43"/>
        <end position="65"/>
    </location>
</feature>
<evidence type="ECO:0000259" key="6">
    <source>
        <dbReference type="PROSITE" id="PS51352"/>
    </source>
</evidence>